<keyword evidence="3" id="KW-1185">Reference proteome</keyword>
<accession>A0A9N9FT52</accession>
<dbReference type="AlphaFoldDB" id="A0A9N9FT52"/>
<dbReference type="Proteomes" id="UP000789706">
    <property type="component" value="Unassembled WGS sequence"/>
</dbReference>
<name>A0A9N9FT52_9GLOM</name>
<gene>
    <name evidence="2" type="ORF">DEBURN_LOCUS7267</name>
</gene>
<comment type="caution">
    <text evidence="2">The sequence shown here is derived from an EMBL/GenBank/DDBJ whole genome shotgun (WGS) entry which is preliminary data.</text>
</comment>
<feature type="region of interest" description="Disordered" evidence="1">
    <location>
        <begin position="28"/>
        <end position="47"/>
    </location>
</feature>
<sequence>MADYQETTTEISYTEYNANLTSLNKASYQKSNNQSSLPDGYNLFVKP</sequence>
<evidence type="ECO:0000256" key="1">
    <source>
        <dbReference type="SAM" id="MobiDB-lite"/>
    </source>
</evidence>
<protein>
    <submittedName>
        <fullName evidence="2">3359_t:CDS:1</fullName>
    </submittedName>
</protein>
<feature type="compositionally biased region" description="Polar residues" evidence="1">
    <location>
        <begin position="28"/>
        <end position="37"/>
    </location>
</feature>
<proteinExistence type="predicted"/>
<organism evidence="2 3">
    <name type="scientific">Diversispora eburnea</name>
    <dbReference type="NCBI Taxonomy" id="1213867"/>
    <lineage>
        <taxon>Eukaryota</taxon>
        <taxon>Fungi</taxon>
        <taxon>Fungi incertae sedis</taxon>
        <taxon>Mucoromycota</taxon>
        <taxon>Glomeromycotina</taxon>
        <taxon>Glomeromycetes</taxon>
        <taxon>Diversisporales</taxon>
        <taxon>Diversisporaceae</taxon>
        <taxon>Diversispora</taxon>
    </lineage>
</organism>
<feature type="non-terminal residue" evidence="2">
    <location>
        <position position="47"/>
    </location>
</feature>
<dbReference type="EMBL" id="CAJVPK010000851">
    <property type="protein sequence ID" value="CAG8554420.1"/>
    <property type="molecule type" value="Genomic_DNA"/>
</dbReference>
<evidence type="ECO:0000313" key="2">
    <source>
        <dbReference type="EMBL" id="CAG8554420.1"/>
    </source>
</evidence>
<evidence type="ECO:0000313" key="3">
    <source>
        <dbReference type="Proteomes" id="UP000789706"/>
    </source>
</evidence>
<reference evidence="2" key="1">
    <citation type="submission" date="2021-06" db="EMBL/GenBank/DDBJ databases">
        <authorList>
            <person name="Kallberg Y."/>
            <person name="Tangrot J."/>
            <person name="Rosling A."/>
        </authorList>
    </citation>
    <scope>NUCLEOTIDE SEQUENCE</scope>
    <source>
        <strain evidence="2">AZ414A</strain>
    </source>
</reference>